<evidence type="ECO:0000313" key="2">
    <source>
        <dbReference type="Proteomes" id="UP000593571"/>
    </source>
</evidence>
<reference evidence="1 2" key="1">
    <citation type="journal article" date="2020" name="Nature">
        <title>Six reference-quality genomes reveal evolution of bat adaptations.</title>
        <authorList>
            <person name="Jebb D."/>
            <person name="Huang Z."/>
            <person name="Pippel M."/>
            <person name="Hughes G.M."/>
            <person name="Lavrichenko K."/>
            <person name="Devanna P."/>
            <person name="Winkler S."/>
            <person name="Jermiin L.S."/>
            <person name="Skirmuntt E.C."/>
            <person name="Katzourakis A."/>
            <person name="Burkitt-Gray L."/>
            <person name="Ray D.A."/>
            <person name="Sullivan K.A.M."/>
            <person name="Roscito J.G."/>
            <person name="Kirilenko B.M."/>
            <person name="Davalos L.M."/>
            <person name="Corthals A.P."/>
            <person name="Power M.L."/>
            <person name="Jones G."/>
            <person name="Ransome R.D."/>
            <person name="Dechmann D.K.N."/>
            <person name="Locatelli A.G."/>
            <person name="Puechmaille S.J."/>
            <person name="Fedrigo O."/>
            <person name="Jarvis E.D."/>
            <person name="Hiller M."/>
            <person name="Vernes S.C."/>
            <person name="Myers E.W."/>
            <person name="Teeling E.C."/>
        </authorList>
    </citation>
    <scope>NUCLEOTIDE SEQUENCE [LARGE SCALE GENOMIC DNA]</scope>
    <source>
        <strain evidence="1">MRouAeg1</strain>
        <tissue evidence="1">Muscle</tissue>
    </source>
</reference>
<proteinExistence type="predicted"/>
<gene>
    <name evidence="1" type="ORF">HJG63_009376</name>
</gene>
<name>A0A7J8C2G2_ROUAE</name>
<organism evidence="1 2">
    <name type="scientific">Rousettus aegyptiacus</name>
    <name type="common">Egyptian fruit bat</name>
    <name type="synonym">Pteropus aegyptiacus</name>
    <dbReference type="NCBI Taxonomy" id="9407"/>
    <lineage>
        <taxon>Eukaryota</taxon>
        <taxon>Metazoa</taxon>
        <taxon>Chordata</taxon>
        <taxon>Craniata</taxon>
        <taxon>Vertebrata</taxon>
        <taxon>Euteleostomi</taxon>
        <taxon>Mammalia</taxon>
        <taxon>Eutheria</taxon>
        <taxon>Laurasiatheria</taxon>
        <taxon>Chiroptera</taxon>
        <taxon>Yinpterochiroptera</taxon>
        <taxon>Pteropodoidea</taxon>
        <taxon>Pteropodidae</taxon>
        <taxon>Rousettinae</taxon>
        <taxon>Rousettus</taxon>
    </lineage>
</organism>
<dbReference type="AlphaFoldDB" id="A0A7J8C2G2"/>
<dbReference type="Proteomes" id="UP000593571">
    <property type="component" value="Unassembled WGS sequence"/>
</dbReference>
<accession>A0A7J8C2G2</accession>
<evidence type="ECO:0000313" key="1">
    <source>
        <dbReference type="EMBL" id="KAF6405061.1"/>
    </source>
</evidence>
<protein>
    <submittedName>
        <fullName evidence="1">Uncharacterized protein</fullName>
    </submittedName>
</protein>
<dbReference type="EMBL" id="JACASE010000015">
    <property type="protein sequence ID" value="KAF6405061.1"/>
    <property type="molecule type" value="Genomic_DNA"/>
</dbReference>
<keyword evidence="2" id="KW-1185">Reference proteome</keyword>
<comment type="caution">
    <text evidence="1">The sequence shown here is derived from an EMBL/GenBank/DDBJ whole genome shotgun (WGS) entry which is preliminary data.</text>
</comment>
<sequence length="120" mass="13583">MIVIFAPLTRNLLQLEHFNFICCVKLYHLGINSTANNGKSQGLKRWVYFSHIAKIQTQAIQSWHSFSRKASATHILPVSLLLLLLLFCLSPHDHKMAAATLGTAVFTGRKKQVRKAQRNN</sequence>